<evidence type="ECO:0000256" key="6">
    <source>
        <dbReference type="SAM" id="MobiDB-lite"/>
    </source>
</evidence>
<evidence type="ECO:0000256" key="2">
    <source>
        <dbReference type="ARBA" id="ARBA00006865"/>
    </source>
</evidence>
<feature type="domain" description="GH16" evidence="8">
    <location>
        <begin position="15"/>
        <end position="277"/>
    </location>
</feature>
<keyword evidence="5" id="KW-0326">Glycosidase</keyword>
<reference evidence="9 10" key="1">
    <citation type="submission" date="2021-02" db="EMBL/GenBank/DDBJ databases">
        <title>Genome assembly of Pseudopithomyces chartarum.</title>
        <authorList>
            <person name="Jauregui R."/>
            <person name="Singh J."/>
            <person name="Voisey C."/>
        </authorList>
    </citation>
    <scope>NUCLEOTIDE SEQUENCE [LARGE SCALE GENOMIC DNA]</scope>
    <source>
        <strain evidence="9 10">AGR01</strain>
    </source>
</reference>
<dbReference type="Pfam" id="PF26113">
    <property type="entry name" value="GH16_XgeA"/>
    <property type="match status" value="1"/>
</dbReference>
<dbReference type="AlphaFoldDB" id="A0AAN6LVP0"/>
<evidence type="ECO:0000256" key="4">
    <source>
        <dbReference type="ARBA" id="ARBA00022801"/>
    </source>
</evidence>
<feature type="chain" id="PRO_5042923363" description="endo-1,3(4)-beta-glucanase" evidence="7">
    <location>
        <begin position="19"/>
        <end position="595"/>
    </location>
</feature>
<sequence>MHFSTIISTAAFAAPALAGYVLQDDYMTDFYGHFNFFNQGDPTHGFVQYVDEATARSAGLIDTTVPVKWGVDTVNKDPNGRASVRLESKTAYNKGLVVIDLEHMPFGCGTWPAFWMFGPNWPYQGEIDILEGVHEQESNALTLHTSTGCSVGQDTSIFSGNVETQNCDVKAEGQADNAGCGIRSKDNKSYGAGFNDNNGGVYATEWTSDAISIWFFPRGAVPDGVTGDNPDPSTWGTPSAKWVKDSCDIDGIFKDLNIIFDTTFCGDWAGNTWSSSSCASKAPTCNDYVRDNPEAFTNAFWTVNALKVYQQGEAPAQPEQPVDQPAPTDAPIEQPAPTDVPIEQPAPTDAPIEQPAPTDAPIEQPAPTDAPIEQPVFTDAPIEQPTSTDVPIEQPAPVESTPSFPVGTSPPLQQNPDGTINIPLGPWGTNGEGGSGGSDDGAEGVPGPDTDGSAPPPAVSSPAGNGGGFNWPGAPQATAAPTDAPPAATFDSGNSTGYPVLPTGSGASDIAEVWETIYTTQVMTVTGHGPAPTDAPVGDGIEPTVTVQQTIYQTVMVTVDGGANTLPTQAPELPIARMARRARGLRKRAVQHNRL</sequence>
<dbReference type="Gene3D" id="2.60.120.200">
    <property type="match status" value="1"/>
</dbReference>
<comment type="catalytic activity">
    <reaction evidence="1">
        <text>Endohydrolysis of (1-&gt;3)- or (1-&gt;4)-linkages in beta-D-glucans when the glucose residue whose reducing group is involved in the linkage to be hydrolyzed is itself substituted at C-3.</text>
        <dbReference type="EC" id="3.2.1.6"/>
    </reaction>
</comment>
<dbReference type="CDD" id="cd02181">
    <property type="entry name" value="GH16_fungal_Lam16A_glucanase"/>
    <property type="match status" value="1"/>
</dbReference>
<dbReference type="SUPFAM" id="SSF49899">
    <property type="entry name" value="Concanavalin A-like lectins/glucanases"/>
    <property type="match status" value="1"/>
</dbReference>
<dbReference type="PANTHER" id="PTHR10963">
    <property type="entry name" value="GLYCOSYL HYDROLASE-RELATED"/>
    <property type="match status" value="1"/>
</dbReference>
<evidence type="ECO:0000313" key="9">
    <source>
        <dbReference type="EMBL" id="KAK3208493.1"/>
    </source>
</evidence>
<evidence type="ECO:0000313" key="10">
    <source>
        <dbReference type="Proteomes" id="UP001280581"/>
    </source>
</evidence>
<evidence type="ECO:0000256" key="1">
    <source>
        <dbReference type="ARBA" id="ARBA00000124"/>
    </source>
</evidence>
<feature type="region of interest" description="Disordered" evidence="6">
    <location>
        <begin position="313"/>
        <end position="503"/>
    </location>
</feature>
<dbReference type="EC" id="3.2.1.6" evidence="3"/>
<organism evidence="9 10">
    <name type="scientific">Pseudopithomyces chartarum</name>
    <dbReference type="NCBI Taxonomy" id="1892770"/>
    <lineage>
        <taxon>Eukaryota</taxon>
        <taxon>Fungi</taxon>
        <taxon>Dikarya</taxon>
        <taxon>Ascomycota</taxon>
        <taxon>Pezizomycotina</taxon>
        <taxon>Dothideomycetes</taxon>
        <taxon>Pleosporomycetidae</taxon>
        <taxon>Pleosporales</taxon>
        <taxon>Massarineae</taxon>
        <taxon>Didymosphaeriaceae</taxon>
        <taxon>Pseudopithomyces</taxon>
    </lineage>
</organism>
<dbReference type="PROSITE" id="PS51762">
    <property type="entry name" value="GH16_2"/>
    <property type="match status" value="1"/>
</dbReference>
<dbReference type="EMBL" id="WVTA01000007">
    <property type="protein sequence ID" value="KAK3208493.1"/>
    <property type="molecule type" value="Genomic_DNA"/>
</dbReference>
<name>A0AAN6LVP0_9PLEO</name>
<keyword evidence="10" id="KW-1185">Reference proteome</keyword>
<dbReference type="FunFam" id="2.60.120.200:FF:000114">
    <property type="entry name" value="Probable endo-1,3(4)-beta-glucanase NFIA_089530"/>
    <property type="match status" value="1"/>
</dbReference>
<comment type="caution">
    <text evidence="9">The sequence shown here is derived from an EMBL/GenBank/DDBJ whole genome shotgun (WGS) entry which is preliminary data.</text>
</comment>
<dbReference type="GO" id="GO:0009251">
    <property type="term" value="P:glucan catabolic process"/>
    <property type="evidence" value="ECO:0007669"/>
    <property type="project" value="TreeGrafter"/>
</dbReference>
<protein>
    <recommendedName>
        <fullName evidence="3">endo-1,3(4)-beta-glucanase</fullName>
        <ecNumber evidence="3">3.2.1.6</ecNumber>
    </recommendedName>
</protein>
<dbReference type="InterPro" id="IPR000757">
    <property type="entry name" value="Beta-glucanase-like"/>
</dbReference>
<evidence type="ECO:0000256" key="5">
    <source>
        <dbReference type="ARBA" id="ARBA00023295"/>
    </source>
</evidence>
<feature type="signal peptide" evidence="7">
    <location>
        <begin position="1"/>
        <end position="18"/>
    </location>
</feature>
<dbReference type="InterPro" id="IPR050546">
    <property type="entry name" value="Glycosyl_Hydrlase_16"/>
</dbReference>
<keyword evidence="7" id="KW-0732">Signal</keyword>
<evidence type="ECO:0000259" key="8">
    <source>
        <dbReference type="PROSITE" id="PS51762"/>
    </source>
</evidence>
<accession>A0AAN6LVP0</accession>
<feature type="compositionally biased region" description="Low complexity" evidence="6">
    <location>
        <begin position="472"/>
        <end position="489"/>
    </location>
</feature>
<proteinExistence type="inferred from homology"/>
<dbReference type="PANTHER" id="PTHR10963:SF24">
    <property type="entry name" value="GLYCOSIDASE C21B10.07-RELATED"/>
    <property type="match status" value="1"/>
</dbReference>
<gene>
    <name evidence="9" type="ORF">GRF29_77g938127</name>
</gene>
<keyword evidence="4" id="KW-0378">Hydrolase</keyword>
<evidence type="ECO:0000256" key="3">
    <source>
        <dbReference type="ARBA" id="ARBA00012599"/>
    </source>
</evidence>
<feature type="compositionally biased region" description="Gly residues" evidence="6">
    <location>
        <begin position="428"/>
        <end position="439"/>
    </location>
</feature>
<evidence type="ECO:0000256" key="7">
    <source>
        <dbReference type="SAM" id="SignalP"/>
    </source>
</evidence>
<comment type="similarity">
    <text evidence="2">Belongs to the glycosyl hydrolase 16 family.</text>
</comment>
<dbReference type="GO" id="GO:0052861">
    <property type="term" value="F:endo-1,3(4)-beta-glucanase activity"/>
    <property type="evidence" value="ECO:0007669"/>
    <property type="project" value="UniProtKB-EC"/>
</dbReference>
<dbReference type="Proteomes" id="UP001280581">
    <property type="component" value="Unassembled WGS sequence"/>
</dbReference>
<dbReference type="InterPro" id="IPR013320">
    <property type="entry name" value="ConA-like_dom_sf"/>
</dbReference>